<evidence type="ECO:0000313" key="3">
    <source>
        <dbReference type="Proteomes" id="UP000184383"/>
    </source>
</evidence>
<feature type="region of interest" description="Disordered" evidence="1">
    <location>
        <begin position="1"/>
        <end position="88"/>
    </location>
</feature>
<feature type="compositionally biased region" description="Basic and acidic residues" evidence="1">
    <location>
        <begin position="16"/>
        <end position="31"/>
    </location>
</feature>
<dbReference type="Proteomes" id="UP000184383">
    <property type="component" value="Unassembled WGS sequence"/>
</dbReference>
<dbReference type="VEuPathDB" id="FungiDB:ASPWEDRAFT_39163"/>
<dbReference type="AlphaFoldDB" id="A0A1L9RRE3"/>
<accession>A0A1L9RRE3</accession>
<proteinExistence type="predicted"/>
<keyword evidence="3" id="KW-1185">Reference proteome</keyword>
<evidence type="ECO:0000256" key="1">
    <source>
        <dbReference type="SAM" id="MobiDB-lite"/>
    </source>
</evidence>
<dbReference type="RefSeq" id="XP_040691148.1">
    <property type="nucleotide sequence ID" value="XM_040835046.1"/>
</dbReference>
<evidence type="ECO:0000313" key="2">
    <source>
        <dbReference type="EMBL" id="OJJ37472.1"/>
    </source>
</evidence>
<dbReference type="EMBL" id="KV878211">
    <property type="protein sequence ID" value="OJJ37472.1"/>
    <property type="molecule type" value="Genomic_DNA"/>
</dbReference>
<organism evidence="2 3">
    <name type="scientific">Aspergillus wentii DTO 134E9</name>
    <dbReference type="NCBI Taxonomy" id="1073089"/>
    <lineage>
        <taxon>Eukaryota</taxon>
        <taxon>Fungi</taxon>
        <taxon>Dikarya</taxon>
        <taxon>Ascomycota</taxon>
        <taxon>Pezizomycotina</taxon>
        <taxon>Eurotiomycetes</taxon>
        <taxon>Eurotiomycetidae</taxon>
        <taxon>Eurotiales</taxon>
        <taxon>Aspergillaceae</taxon>
        <taxon>Aspergillus</taxon>
        <taxon>Aspergillus subgen. Cremei</taxon>
    </lineage>
</organism>
<dbReference type="GeneID" id="63750894"/>
<sequence length="88" mass="9547">MEKRRSSVGFTFMTQQKKDSIEETSPERNKTMEPSMGGIRREPNREPWLPSTAQPASHRLVPMVASPSIPNGGSGAVLFSSSSSPSLA</sequence>
<gene>
    <name evidence="2" type="ORF">ASPWEDRAFT_39163</name>
</gene>
<name>A0A1L9RRE3_ASPWE</name>
<reference evidence="3" key="1">
    <citation type="journal article" date="2017" name="Genome Biol.">
        <title>Comparative genomics reveals high biological diversity and specific adaptations in the industrially and medically important fungal genus Aspergillus.</title>
        <authorList>
            <person name="de Vries R.P."/>
            <person name="Riley R."/>
            <person name="Wiebenga A."/>
            <person name="Aguilar-Osorio G."/>
            <person name="Amillis S."/>
            <person name="Uchima C.A."/>
            <person name="Anderluh G."/>
            <person name="Asadollahi M."/>
            <person name="Askin M."/>
            <person name="Barry K."/>
            <person name="Battaglia E."/>
            <person name="Bayram O."/>
            <person name="Benocci T."/>
            <person name="Braus-Stromeyer S.A."/>
            <person name="Caldana C."/>
            <person name="Canovas D."/>
            <person name="Cerqueira G.C."/>
            <person name="Chen F."/>
            <person name="Chen W."/>
            <person name="Choi C."/>
            <person name="Clum A."/>
            <person name="Dos Santos R.A."/>
            <person name="Damasio A.R."/>
            <person name="Diallinas G."/>
            <person name="Emri T."/>
            <person name="Fekete E."/>
            <person name="Flipphi M."/>
            <person name="Freyberg S."/>
            <person name="Gallo A."/>
            <person name="Gournas C."/>
            <person name="Habgood R."/>
            <person name="Hainaut M."/>
            <person name="Harispe M.L."/>
            <person name="Henrissat B."/>
            <person name="Hilden K.S."/>
            <person name="Hope R."/>
            <person name="Hossain A."/>
            <person name="Karabika E."/>
            <person name="Karaffa L."/>
            <person name="Karanyi Z."/>
            <person name="Krasevec N."/>
            <person name="Kuo A."/>
            <person name="Kusch H."/>
            <person name="LaButti K."/>
            <person name="Lagendijk E.L."/>
            <person name="Lapidus A."/>
            <person name="Levasseur A."/>
            <person name="Lindquist E."/>
            <person name="Lipzen A."/>
            <person name="Logrieco A.F."/>
            <person name="MacCabe A."/>
            <person name="Maekelae M.R."/>
            <person name="Malavazi I."/>
            <person name="Melin P."/>
            <person name="Meyer V."/>
            <person name="Mielnichuk N."/>
            <person name="Miskei M."/>
            <person name="Molnar A.P."/>
            <person name="Mule G."/>
            <person name="Ngan C.Y."/>
            <person name="Orejas M."/>
            <person name="Orosz E."/>
            <person name="Ouedraogo J.P."/>
            <person name="Overkamp K.M."/>
            <person name="Park H.-S."/>
            <person name="Perrone G."/>
            <person name="Piumi F."/>
            <person name="Punt P.J."/>
            <person name="Ram A.F."/>
            <person name="Ramon A."/>
            <person name="Rauscher S."/>
            <person name="Record E."/>
            <person name="Riano-Pachon D.M."/>
            <person name="Robert V."/>
            <person name="Roehrig J."/>
            <person name="Ruller R."/>
            <person name="Salamov A."/>
            <person name="Salih N.S."/>
            <person name="Samson R.A."/>
            <person name="Sandor E."/>
            <person name="Sanguinetti M."/>
            <person name="Schuetze T."/>
            <person name="Sepcic K."/>
            <person name="Shelest E."/>
            <person name="Sherlock G."/>
            <person name="Sophianopoulou V."/>
            <person name="Squina F.M."/>
            <person name="Sun H."/>
            <person name="Susca A."/>
            <person name="Todd R.B."/>
            <person name="Tsang A."/>
            <person name="Unkles S.E."/>
            <person name="van de Wiele N."/>
            <person name="van Rossen-Uffink D."/>
            <person name="Oliveira J.V."/>
            <person name="Vesth T.C."/>
            <person name="Visser J."/>
            <person name="Yu J.-H."/>
            <person name="Zhou M."/>
            <person name="Andersen M.R."/>
            <person name="Archer D.B."/>
            <person name="Baker S.E."/>
            <person name="Benoit I."/>
            <person name="Brakhage A.A."/>
            <person name="Braus G.H."/>
            <person name="Fischer R."/>
            <person name="Frisvad J.C."/>
            <person name="Goldman G.H."/>
            <person name="Houbraken J."/>
            <person name="Oakley B."/>
            <person name="Pocsi I."/>
            <person name="Scazzocchio C."/>
            <person name="Seiboth B."/>
            <person name="vanKuyk P.A."/>
            <person name="Wortman J."/>
            <person name="Dyer P.S."/>
            <person name="Grigoriev I.V."/>
        </authorList>
    </citation>
    <scope>NUCLEOTIDE SEQUENCE [LARGE SCALE GENOMIC DNA]</scope>
    <source>
        <strain evidence="3">DTO 134E9</strain>
    </source>
</reference>
<protein>
    <submittedName>
        <fullName evidence="2">Uncharacterized protein</fullName>
    </submittedName>
</protein>